<keyword evidence="6 10" id="KW-0784">Thiamine biosynthesis</keyword>
<organism evidence="14">
    <name type="scientific">Rhodothermus marinus</name>
    <name type="common">Rhodothermus obamensis</name>
    <dbReference type="NCBI Taxonomy" id="29549"/>
    <lineage>
        <taxon>Bacteria</taxon>
        <taxon>Pseudomonadati</taxon>
        <taxon>Rhodothermota</taxon>
        <taxon>Rhodothermia</taxon>
        <taxon>Rhodothermales</taxon>
        <taxon>Rhodothermaceae</taxon>
        <taxon>Rhodothermus</taxon>
    </lineage>
</organism>
<keyword evidence="4 10" id="KW-0479">Metal-binding</keyword>
<comment type="catalytic activity">
    <reaction evidence="9 10 11">
        <text>2-[(2R,5Z)-2-carboxy-4-methylthiazol-5(2H)-ylidene]ethyl phosphate + 4-amino-2-methyl-5-(diphosphooxymethyl)pyrimidine + 2 H(+) = thiamine phosphate + CO2 + diphosphate</text>
        <dbReference type="Rhea" id="RHEA:47844"/>
        <dbReference type="ChEBI" id="CHEBI:15378"/>
        <dbReference type="ChEBI" id="CHEBI:16526"/>
        <dbReference type="ChEBI" id="CHEBI:33019"/>
        <dbReference type="ChEBI" id="CHEBI:37575"/>
        <dbReference type="ChEBI" id="CHEBI:57841"/>
        <dbReference type="ChEBI" id="CHEBI:62899"/>
        <dbReference type="EC" id="2.5.1.3"/>
    </reaction>
</comment>
<dbReference type="GO" id="GO:0005737">
    <property type="term" value="C:cytoplasm"/>
    <property type="evidence" value="ECO:0007669"/>
    <property type="project" value="TreeGrafter"/>
</dbReference>
<evidence type="ECO:0000256" key="1">
    <source>
        <dbReference type="ARBA" id="ARBA00003814"/>
    </source>
</evidence>
<dbReference type="GO" id="GO:0009228">
    <property type="term" value="P:thiamine biosynthetic process"/>
    <property type="evidence" value="ECO:0007669"/>
    <property type="project" value="UniProtKB-KW"/>
</dbReference>
<comment type="caution">
    <text evidence="10">Lacks conserved residue(s) required for the propagation of feature annotation.</text>
</comment>
<keyword evidence="5 10" id="KW-0460">Magnesium</keyword>
<gene>
    <name evidence="10 14" type="primary">thiE</name>
    <name evidence="14" type="ORF">ENO59_06025</name>
</gene>
<dbReference type="GO" id="GO:0009229">
    <property type="term" value="P:thiamine diphosphate biosynthetic process"/>
    <property type="evidence" value="ECO:0007669"/>
    <property type="project" value="UniProtKB-UniRule"/>
</dbReference>
<evidence type="ECO:0000256" key="6">
    <source>
        <dbReference type="ARBA" id="ARBA00022977"/>
    </source>
</evidence>
<evidence type="ECO:0000256" key="3">
    <source>
        <dbReference type="ARBA" id="ARBA00022679"/>
    </source>
</evidence>
<dbReference type="EC" id="2.5.1.3" evidence="10"/>
<protein>
    <recommendedName>
        <fullName evidence="10">Thiamine-phosphate synthase</fullName>
        <shortName evidence="10">TP synthase</shortName>
        <shortName evidence="10">TPS</shortName>
        <ecNumber evidence="10">2.5.1.3</ecNumber>
    </recommendedName>
    <alternativeName>
        <fullName evidence="10">Thiamine-phosphate pyrophosphorylase</fullName>
        <shortName evidence="10">TMP pyrophosphorylase</shortName>
        <shortName evidence="10">TMP-PPase</shortName>
    </alternativeName>
</protein>
<name>A0A7V2B0H5_RHOMR</name>
<dbReference type="Gene3D" id="3.20.20.70">
    <property type="entry name" value="Aldolase class I"/>
    <property type="match status" value="1"/>
</dbReference>
<dbReference type="PANTHER" id="PTHR20857">
    <property type="entry name" value="THIAMINE-PHOSPHATE PYROPHOSPHORYLASE"/>
    <property type="match status" value="1"/>
</dbReference>
<feature type="binding site" evidence="10">
    <location>
        <position position="141"/>
    </location>
    <ligand>
        <name>4-amino-2-methyl-5-(diphosphooxymethyl)pyrimidine</name>
        <dbReference type="ChEBI" id="CHEBI:57841"/>
    </ligand>
</feature>
<dbReference type="SUPFAM" id="SSF51391">
    <property type="entry name" value="Thiamin phosphate synthase"/>
    <property type="match status" value="1"/>
</dbReference>
<dbReference type="InterPro" id="IPR034291">
    <property type="entry name" value="TMP_synthase"/>
</dbReference>
<sequence length="218" mass="23338">MNTQHKPIGRLHVLTDFYFQQRYGHAELARLVIEGGADTIQFRQKFGNVRHKLYEARRTAAVCRQARIPLLIDDHLEIALAVGADGVHLGQEDFPIAEARRLLGPSAIIGATATTIEEAVEAWQAGADYIGFGPVFPTASKANPASVKGLEGLAAVCAAVPIPVIAIAGINVQRVWAVLEAGAYGVAVMTAITTAPDPRAAAAQFRAAIEAFLQQHQR</sequence>
<feature type="binding site" evidence="10">
    <location>
        <begin position="41"/>
        <end position="45"/>
    </location>
    <ligand>
        <name>4-amino-2-methyl-5-(diphosphooxymethyl)pyrimidine</name>
        <dbReference type="ChEBI" id="CHEBI:57841"/>
    </ligand>
</feature>
<evidence type="ECO:0000256" key="5">
    <source>
        <dbReference type="ARBA" id="ARBA00022842"/>
    </source>
</evidence>
<evidence type="ECO:0000256" key="2">
    <source>
        <dbReference type="ARBA" id="ARBA00005165"/>
    </source>
</evidence>
<comment type="function">
    <text evidence="1 10">Condenses 4-methyl-5-(beta-hydroxyethyl)thiazole monophosphate (THZ-P) and 2-methyl-4-amino-5-hydroxymethyl pyrimidine pyrophosphate (HMP-PP) to form thiamine monophosphate (TMP).</text>
</comment>
<evidence type="ECO:0000256" key="7">
    <source>
        <dbReference type="ARBA" id="ARBA00047334"/>
    </source>
</evidence>
<feature type="binding site" evidence="10">
    <location>
        <position position="169"/>
    </location>
    <ligand>
        <name>2-[(2R,5Z)-2-carboxy-4-methylthiazol-5(2H)-ylidene]ethyl phosphate</name>
        <dbReference type="ChEBI" id="CHEBI:62899"/>
    </ligand>
</feature>
<dbReference type="HAMAP" id="MF_00097">
    <property type="entry name" value="TMP_synthase"/>
    <property type="match status" value="1"/>
</dbReference>
<keyword evidence="3 10" id="KW-0808">Transferase</keyword>
<evidence type="ECO:0000256" key="4">
    <source>
        <dbReference type="ARBA" id="ARBA00022723"/>
    </source>
</evidence>
<evidence type="ECO:0000256" key="11">
    <source>
        <dbReference type="RuleBase" id="RU003826"/>
    </source>
</evidence>
<evidence type="ECO:0000256" key="12">
    <source>
        <dbReference type="RuleBase" id="RU004253"/>
    </source>
</evidence>
<accession>A0A7V2B0H5</accession>
<comment type="catalytic activity">
    <reaction evidence="7 10 11">
        <text>4-methyl-5-(2-phosphooxyethyl)-thiazole + 4-amino-2-methyl-5-(diphosphooxymethyl)pyrimidine + H(+) = thiamine phosphate + diphosphate</text>
        <dbReference type="Rhea" id="RHEA:22328"/>
        <dbReference type="ChEBI" id="CHEBI:15378"/>
        <dbReference type="ChEBI" id="CHEBI:33019"/>
        <dbReference type="ChEBI" id="CHEBI:37575"/>
        <dbReference type="ChEBI" id="CHEBI:57841"/>
        <dbReference type="ChEBI" id="CHEBI:58296"/>
        <dbReference type="EC" id="2.5.1.3"/>
    </reaction>
</comment>
<evidence type="ECO:0000313" key="14">
    <source>
        <dbReference type="EMBL" id="HER96059.1"/>
    </source>
</evidence>
<dbReference type="PANTHER" id="PTHR20857:SF15">
    <property type="entry name" value="THIAMINE-PHOSPHATE SYNTHASE"/>
    <property type="match status" value="1"/>
</dbReference>
<dbReference type="InterPro" id="IPR022998">
    <property type="entry name" value="ThiamineP_synth_TenI"/>
</dbReference>
<feature type="binding site" evidence="10">
    <location>
        <position position="112"/>
    </location>
    <ligand>
        <name>4-amino-2-methyl-5-(diphosphooxymethyl)pyrimidine</name>
        <dbReference type="ChEBI" id="CHEBI:57841"/>
    </ligand>
</feature>
<dbReference type="GO" id="GO:0000287">
    <property type="term" value="F:magnesium ion binding"/>
    <property type="evidence" value="ECO:0007669"/>
    <property type="project" value="UniProtKB-UniRule"/>
</dbReference>
<comment type="pathway">
    <text evidence="2 10 12">Cofactor biosynthesis; thiamine diphosphate biosynthesis; thiamine phosphate from 4-amino-2-methyl-5-diphosphomethylpyrimidine and 4-methyl-5-(2-phosphoethyl)-thiazole: step 1/1.</text>
</comment>
<feature type="binding site" evidence="10">
    <location>
        <position position="73"/>
    </location>
    <ligand>
        <name>4-amino-2-methyl-5-(diphosphooxymethyl)pyrimidine</name>
        <dbReference type="ChEBI" id="CHEBI:57841"/>
    </ligand>
</feature>
<dbReference type="GO" id="GO:0004789">
    <property type="term" value="F:thiamine-phosphate diphosphorylase activity"/>
    <property type="evidence" value="ECO:0007669"/>
    <property type="project" value="UniProtKB-UniRule"/>
</dbReference>
<feature type="binding site" evidence="10">
    <location>
        <position position="74"/>
    </location>
    <ligand>
        <name>Mg(2+)</name>
        <dbReference type="ChEBI" id="CHEBI:18420"/>
    </ligand>
</feature>
<feature type="binding site" evidence="10">
    <location>
        <begin position="138"/>
        <end position="140"/>
    </location>
    <ligand>
        <name>2-[(2R,5Z)-2-carboxy-4-methylthiazol-5(2H)-ylidene]ethyl phosphate</name>
        <dbReference type="ChEBI" id="CHEBI:62899"/>
    </ligand>
</feature>
<proteinExistence type="inferred from homology"/>
<comment type="catalytic activity">
    <reaction evidence="8 10 11">
        <text>2-(2-carboxy-4-methylthiazol-5-yl)ethyl phosphate + 4-amino-2-methyl-5-(diphosphooxymethyl)pyrimidine + 2 H(+) = thiamine phosphate + CO2 + diphosphate</text>
        <dbReference type="Rhea" id="RHEA:47848"/>
        <dbReference type="ChEBI" id="CHEBI:15378"/>
        <dbReference type="ChEBI" id="CHEBI:16526"/>
        <dbReference type="ChEBI" id="CHEBI:33019"/>
        <dbReference type="ChEBI" id="CHEBI:37575"/>
        <dbReference type="ChEBI" id="CHEBI:57841"/>
        <dbReference type="ChEBI" id="CHEBI:62890"/>
        <dbReference type="EC" id="2.5.1.3"/>
    </reaction>
</comment>
<evidence type="ECO:0000256" key="10">
    <source>
        <dbReference type="HAMAP-Rule" id="MF_00097"/>
    </source>
</evidence>
<comment type="similarity">
    <text evidence="10 11">Belongs to the thiamine-phosphate synthase family.</text>
</comment>
<comment type="cofactor">
    <cofactor evidence="10">
        <name>Mg(2+)</name>
        <dbReference type="ChEBI" id="CHEBI:18420"/>
    </cofactor>
    <text evidence="10">Binds 1 Mg(2+) ion per subunit.</text>
</comment>
<dbReference type="FunFam" id="3.20.20.70:FF:000096">
    <property type="entry name" value="Thiamine-phosphate synthase"/>
    <property type="match status" value="1"/>
</dbReference>
<reference evidence="14" key="1">
    <citation type="journal article" date="2020" name="mSystems">
        <title>Genome- and Community-Level Interaction Insights into Carbon Utilization and Element Cycling Functions of Hydrothermarchaeota in Hydrothermal Sediment.</title>
        <authorList>
            <person name="Zhou Z."/>
            <person name="Liu Y."/>
            <person name="Xu W."/>
            <person name="Pan J."/>
            <person name="Luo Z.H."/>
            <person name="Li M."/>
        </authorList>
    </citation>
    <scope>NUCLEOTIDE SEQUENCE [LARGE SCALE GENOMIC DNA]</scope>
    <source>
        <strain evidence="14">SpSt-143</strain>
    </source>
</reference>
<comment type="caution">
    <text evidence="14">The sequence shown here is derived from an EMBL/GenBank/DDBJ whole genome shotgun (WGS) entry which is preliminary data.</text>
</comment>
<feature type="binding site" evidence="10">
    <location>
        <position position="93"/>
    </location>
    <ligand>
        <name>Mg(2+)</name>
        <dbReference type="ChEBI" id="CHEBI:18420"/>
    </ligand>
</feature>
<evidence type="ECO:0000256" key="9">
    <source>
        <dbReference type="ARBA" id="ARBA00047883"/>
    </source>
</evidence>
<dbReference type="InterPro" id="IPR036206">
    <property type="entry name" value="ThiamineP_synth_sf"/>
</dbReference>
<dbReference type="UniPathway" id="UPA00060">
    <property type="reaction ID" value="UER00141"/>
</dbReference>
<dbReference type="CDD" id="cd00564">
    <property type="entry name" value="TMP_TenI"/>
    <property type="match status" value="1"/>
</dbReference>
<dbReference type="NCBIfam" id="TIGR00693">
    <property type="entry name" value="thiE"/>
    <property type="match status" value="1"/>
</dbReference>
<dbReference type="AlphaFoldDB" id="A0A7V2B0H5"/>
<evidence type="ECO:0000256" key="8">
    <source>
        <dbReference type="ARBA" id="ARBA00047851"/>
    </source>
</evidence>
<evidence type="ECO:0000259" key="13">
    <source>
        <dbReference type="Pfam" id="PF02581"/>
    </source>
</evidence>
<dbReference type="EMBL" id="DSGB01000005">
    <property type="protein sequence ID" value="HER96059.1"/>
    <property type="molecule type" value="Genomic_DNA"/>
</dbReference>
<feature type="domain" description="Thiamine phosphate synthase/TenI" evidence="13">
    <location>
        <begin position="26"/>
        <end position="192"/>
    </location>
</feature>
<dbReference type="Pfam" id="PF02581">
    <property type="entry name" value="TMP-TENI"/>
    <property type="match status" value="1"/>
</dbReference>
<dbReference type="InterPro" id="IPR013785">
    <property type="entry name" value="Aldolase_TIM"/>
</dbReference>